<dbReference type="InterPro" id="IPR017441">
    <property type="entry name" value="Protein_kinase_ATP_BS"/>
</dbReference>
<dbReference type="Pfam" id="PF07714">
    <property type="entry name" value="PK_Tyr_Ser-Thr"/>
    <property type="match status" value="2"/>
</dbReference>
<keyword evidence="12 19" id="KW-0472">Membrane</keyword>
<evidence type="ECO:0000256" key="16">
    <source>
        <dbReference type="ARBA" id="ARBA00047899"/>
    </source>
</evidence>
<keyword evidence="24" id="KW-1185">Reference proteome</keyword>
<evidence type="ECO:0000256" key="6">
    <source>
        <dbReference type="ARBA" id="ARBA00022729"/>
    </source>
</evidence>
<evidence type="ECO:0000256" key="3">
    <source>
        <dbReference type="ARBA" id="ARBA00022527"/>
    </source>
</evidence>
<dbReference type="FunFam" id="1.10.510.10:FF:000129">
    <property type="entry name" value="cysteine-rich receptor-like protein kinase 10"/>
    <property type="match status" value="1"/>
</dbReference>
<dbReference type="SMART" id="SM00220">
    <property type="entry name" value="S_TKc"/>
    <property type="match status" value="1"/>
</dbReference>
<evidence type="ECO:0000256" key="9">
    <source>
        <dbReference type="ARBA" id="ARBA00022777"/>
    </source>
</evidence>
<feature type="binding site" evidence="18">
    <location>
        <position position="959"/>
    </location>
    <ligand>
        <name>ATP</name>
        <dbReference type="ChEBI" id="CHEBI:30616"/>
    </ligand>
</feature>
<keyword evidence="7" id="KW-0677">Repeat</keyword>
<comment type="catalytic activity">
    <reaction evidence="17">
        <text>L-seryl-[protein] + ATP = O-phospho-L-seryl-[protein] + ADP + H(+)</text>
        <dbReference type="Rhea" id="RHEA:17989"/>
        <dbReference type="Rhea" id="RHEA-COMP:9863"/>
        <dbReference type="Rhea" id="RHEA-COMP:11604"/>
        <dbReference type="ChEBI" id="CHEBI:15378"/>
        <dbReference type="ChEBI" id="CHEBI:29999"/>
        <dbReference type="ChEBI" id="CHEBI:30616"/>
        <dbReference type="ChEBI" id="CHEBI:83421"/>
        <dbReference type="ChEBI" id="CHEBI:456216"/>
        <dbReference type="EC" id="2.7.11.1"/>
    </reaction>
</comment>
<dbReference type="CDD" id="cd14066">
    <property type="entry name" value="STKc_IRAK"/>
    <property type="match status" value="1"/>
</dbReference>
<evidence type="ECO:0000259" key="22">
    <source>
        <dbReference type="PROSITE" id="PS51473"/>
    </source>
</evidence>
<dbReference type="EC" id="2.7.11.1" evidence="2"/>
<evidence type="ECO:0000256" key="11">
    <source>
        <dbReference type="ARBA" id="ARBA00022989"/>
    </source>
</evidence>
<dbReference type="InterPro" id="IPR008271">
    <property type="entry name" value="Ser/Thr_kinase_AS"/>
</dbReference>
<feature type="transmembrane region" description="Helical" evidence="19">
    <location>
        <begin position="593"/>
        <end position="612"/>
    </location>
</feature>
<reference evidence="23" key="1">
    <citation type="submission" date="2020-03" db="EMBL/GenBank/DDBJ databases">
        <title>Castanea mollissima Vanexum genome sequencing.</title>
        <authorList>
            <person name="Staton M."/>
        </authorList>
    </citation>
    <scope>NUCLEOTIDE SEQUENCE</scope>
    <source>
        <tissue evidence="23">Leaf</tissue>
    </source>
</reference>
<evidence type="ECO:0000256" key="20">
    <source>
        <dbReference type="SAM" id="SignalP"/>
    </source>
</evidence>
<feature type="domain" description="Gnk2-homologous" evidence="22">
    <location>
        <begin position="616"/>
        <end position="715"/>
    </location>
</feature>
<evidence type="ECO:0000313" key="23">
    <source>
        <dbReference type="EMBL" id="KAF3952150.1"/>
    </source>
</evidence>
<protein>
    <recommendedName>
        <fullName evidence="2">non-specific serine/threonine protein kinase</fullName>
        <ecNumber evidence="2">2.7.11.1</ecNumber>
    </recommendedName>
</protein>
<dbReference type="Gene3D" id="3.30.430.20">
    <property type="entry name" value="Gnk2 domain, C-X8-C-X2-C motif"/>
    <property type="match status" value="4"/>
</dbReference>
<dbReference type="PROSITE" id="PS51473">
    <property type="entry name" value="GNK2"/>
    <property type="match status" value="4"/>
</dbReference>
<evidence type="ECO:0000256" key="10">
    <source>
        <dbReference type="ARBA" id="ARBA00022840"/>
    </source>
</evidence>
<keyword evidence="5 19" id="KW-0812">Transmembrane</keyword>
<dbReference type="FunFam" id="1.10.510.10:FF:000060">
    <property type="entry name" value="G-type lectin S-receptor-like serine/threonine-protein kinase"/>
    <property type="match status" value="1"/>
</dbReference>
<feature type="domain" description="Protein kinase" evidence="21">
    <location>
        <begin position="827"/>
        <end position="1154"/>
    </location>
</feature>
<keyword evidence="15" id="KW-0325">Glycoprotein</keyword>
<name>A0A8J4VEH1_9ROSI</name>
<dbReference type="PROSITE" id="PS00108">
    <property type="entry name" value="PROTEIN_KINASE_ST"/>
    <property type="match status" value="1"/>
</dbReference>
<evidence type="ECO:0000256" key="1">
    <source>
        <dbReference type="ARBA" id="ARBA00004167"/>
    </source>
</evidence>
<dbReference type="PROSITE" id="PS00107">
    <property type="entry name" value="PROTEIN_KINASE_ATP"/>
    <property type="match status" value="2"/>
</dbReference>
<dbReference type="InterPro" id="IPR011009">
    <property type="entry name" value="Kinase-like_dom_sf"/>
</dbReference>
<organism evidence="23 24">
    <name type="scientific">Castanea mollissima</name>
    <name type="common">Chinese chestnut</name>
    <dbReference type="NCBI Taxonomy" id="60419"/>
    <lineage>
        <taxon>Eukaryota</taxon>
        <taxon>Viridiplantae</taxon>
        <taxon>Streptophyta</taxon>
        <taxon>Embryophyta</taxon>
        <taxon>Tracheophyta</taxon>
        <taxon>Spermatophyta</taxon>
        <taxon>Magnoliopsida</taxon>
        <taxon>eudicotyledons</taxon>
        <taxon>Gunneridae</taxon>
        <taxon>Pentapetalae</taxon>
        <taxon>rosids</taxon>
        <taxon>fabids</taxon>
        <taxon>Fagales</taxon>
        <taxon>Fagaceae</taxon>
        <taxon>Castanea</taxon>
    </lineage>
</organism>
<gene>
    <name evidence="23" type="ORF">CMV_022269</name>
</gene>
<feature type="transmembrane region" description="Helical" evidence="19">
    <location>
        <begin position="253"/>
        <end position="278"/>
    </location>
</feature>
<feature type="domain" description="Protein kinase" evidence="21">
    <location>
        <begin position="339"/>
        <end position="606"/>
    </location>
</feature>
<dbReference type="FunFam" id="3.30.200.20:FF:000195">
    <property type="entry name" value="G-type lectin S-receptor-like serine/threonine-protein kinase"/>
    <property type="match status" value="1"/>
</dbReference>
<proteinExistence type="predicted"/>
<dbReference type="FunFam" id="3.30.430.20:FF:000002">
    <property type="entry name" value="Cysteine-rich receptor-like protein kinase 10"/>
    <property type="match status" value="2"/>
</dbReference>
<evidence type="ECO:0000313" key="24">
    <source>
        <dbReference type="Proteomes" id="UP000737018"/>
    </source>
</evidence>
<evidence type="ECO:0000256" key="19">
    <source>
        <dbReference type="SAM" id="Phobius"/>
    </source>
</evidence>
<evidence type="ECO:0000256" key="7">
    <source>
        <dbReference type="ARBA" id="ARBA00022737"/>
    </source>
</evidence>
<evidence type="ECO:0000256" key="18">
    <source>
        <dbReference type="PROSITE-ProRule" id="PRU10141"/>
    </source>
</evidence>
<evidence type="ECO:0000256" key="15">
    <source>
        <dbReference type="ARBA" id="ARBA00023180"/>
    </source>
</evidence>
<keyword evidence="13" id="KW-1015">Disulfide bond</keyword>
<evidence type="ECO:0000256" key="8">
    <source>
        <dbReference type="ARBA" id="ARBA00022741"/>
    </source>
</evidence>
<dbReference type="SUPFAM" id="SSF56112">
    <property type="entry name" value="Protein kinase-like (PK-like)"/>
    <property type="match status" value="2"/>
</dbReference>
<evidence type="ECO:0000259" key="21">
    <source>
        <dbReference type="PROSITE" id="PS50011"/>
    </source>
</evidence>
<evidence type="ECO:0000256" key="13">
    <source>
        <dbReference type="ARBA" id="ARBA00023157"/>
    </source>
</evidence>
<keyword evidence="10 18" id="KW-0067">ATP-binding</keyword>
<dbReference type="PANTHER" id="PTHR27002:SF679">
    <property type="entry name" value="CYSTEINE-RICH RECEPTOR-LIKE PROTEIN KINASE 10 ISOFORM X1"/>
    <property type="match status" value="1"/>
</dbReference>
<dbReference type="FunFam" id="3.30.430.20:FF:000009">
    <property type="entry name" value="Cysteine-rich receptor-like protein kinase 28"/>
    <property type="match status" value="1"/>
</dbReference>
<keyword evidence="11 19" id="KW-1133">Transmembrane helix</keyword>
<dbReference type="Gene3D" id="1.10.510.10">
    <property type="entry name" value="Transferase(Phosphotransferase) domain 1"/>
    <property type="match status" value="2"/>
</dbReference>
<dbReference type="GO" id="GO:0005886">
    <property type="term" value="C:plasma membrane"/>
    <property type="evidence" value="ECO:0007669"/>
    <property type="project" value="TreeGrafter"/>
</dbReference>
<feature type="domain" description="Gnk2-homologous" evidence="22">
    <location>
        <begin position="134"/>
        <end position="238"/>
    </location>
</feature>
<comment type="caution">
    <text evidence="23">The sequence shown here is derived from an EMBL/GenBank/DDBJ whole genome shotgun (WGS) entry which is preliminary data.</text>
</comment>
<evidence type="ECO:0000256" key="17">
    <source>
        <dbReference type="ARBA" id="ARBA00048679"/>
    </source>
</evidence>
<feature type="chain" id="PRO_5035206194" description="non-specific serine/threonine protein kinase" evidence="20">
    <location>
        <begin position="21"/>
        <end position="1182"/>
    </location>
</feature>
<evidence type="ECO:0000256" key="12">
    <source>
        <dbReference type="ARBA" id="ARBA00023136"/>
    </source>
</evidence>
<keyword evidence="6 20" id="KW-0732">Signal</keyword>
<dbReference type="CDD" id="cd23509">
    <property type="entry name" value="Gnk2-like"/>
    <property type="match status" value="4"/>
</dbReference>
<dbReference type="InterPro" id="IPR002902">
    <property type="entry name" value="GNK2"/>
</dbReference>
<dbReference type="AlphaFoldDB" id="A0A8J4VEH1"/>
<dbReference type="InterPro" id="IPR000719">
    <property type="entry name" value="Prot_kinase_dom"/>
</dbReference>
<evidence type="ECO:0000256" key="2">
    <source>
        <dbReference type="ARBA" id="ARBA00012513"/>
    </source>
</evidence>
<comment type="subcellular location">
    <subcellularLocation>
        <location evidence="1">Membrane</location>
        <topology evidence="1">Single-pass membrane protein</topology>
    </subcellularLocation>
</comment>
<feature type="transmembrane region" description="Helical" evidence="19">
    <location>
        <begin position="852"/>
        <end position="877"/>
    </location>
</feature>
<keyword evidence="4" id="KW-0808">Transferase</keyword>
<dbReference type="Gene3D" id="3.30.200.20">
    <property type="entry name" value="Phosphorylase Kinase, domain 1"/>
    <property type="match status" value="2"/>
</dbReference>
<evidence type="ECO:0000256" key="14">
    <source>
        <dbReference type="ARBA" id="ARBA00023170"/>
    </source>
</evidence>
<dbReference type="Pfam" id="PF01657">
    <property type="entry name" value="Stress-antifung"/>
    <property type="match status" value="4"/>
</dbReference>
<evidence type="ECO:0000256" key="4">
    <source>
        <dbReference type="ARBA" id="ARBA00022679"/>
    </source>
</evidence>
<dbReference type="OrthoDB" id="1923309at2759"/>
<sequence>MIQLLKLCSFLALIYELACADPLNDPPDELCSSTSNYTADSPFENNLKKDLFLSLSSNSSFKKFYNTSSGNDPDRVYGLYMCFNYVNGSDCQSCVSLATTDIVKLCPNSKEAFVGEEFCQFRYSNQNFFGQLDVTGNIPKQNEKNISEPQLFKGVVNNVLSNLAKKAAFDPNMYATREEPFNDETIYALVQCGTDLSANQCNSCLQKAISDIQTCCYFSVGARLFSRSCYLRYEFYNFYKVSPSSTKSSVRKIWMIIILTVVPVCLVVVLIAIVFRLAMNNKSKKRKNEIATQGSIFCTVPDQHNADFQHQNFQGRNDQQDQEFPYFDFASISAATDNFSDSNKLGEGGFGTVYKGILSDGKQVAVKRLSGCSEQGSREFTTEVLLIMKVQHKNLVKLLGFCIDREEKLLIYEYMPNSSLDYSLCDANRRKQLNWSRRINIINGIARGLLYLHEDSRLRIIHRDLKPSNVLLDNDMNPKISDFGMARIIEGNEREADTTKIVGTYGYMAPEYAMNGLYSIKSDVYSFGVLLLEIITGIRNAGFHQSKRAPSLLAYAWKLWNEGKGLELMDPLLTNSLSSADPICYQIRKMDKGALSAMLFFIIPLYMPKIVAAEDYLFLFCSNDFQNYTQNSLFENNLMHLLGLLPSRTSVTGFNSTSFGDTTKVYGEALCRGDINSTACKACIETASKEVLQCKNVEVVIYLELCQVRYSYQQFSIMVYAGKYPDRNNREKTISNEDPDHFNKVLKHLMNALSDEAALNPSNKLMFATGEIQFSKNRTIYGLVQCTRDISDGFCHNCLESAIGDLKACCYSREGGIVVSRNCNVRYQLYRFYSSSSVLVTYPSSKGKKLKIWMVAMFVCISTLVVLLGSCVVYCRLKKGTKQDKERNQHALLHELASPTAVAVTREGELVISEELPFIDLATIRSATDEFSDSNKLGQGGFGTVYKGTLPDGKEVAVKRLNLVKLLGCGIEGEEKVLIYEYMPNRSLDIFIFDSKRSMQLDWETCYNIIDFGMARIFCENQNTANTRRVVGTYGYMAPEYAMEGLFSIKSDVFSFGVILLEIISRKRNNRFYLTQHAPTLLAYVWRLWNEGKDLEIVDPLLMESCQTSEVQRCIQIGLLCVQEDPTDRPTMSTVVALLGRESMELSPPRQPALFVANVIPSGLSSIAPSVNELTVSIISPR</sequence>
<dbReference type="GO" id="GO:0006950">
    <property type="term" value="P:response to stress"/>
    <property type="evidence" value="ECO:0007669"/>
    <property type="project" value="UniProtKB-ARBA"/>
</dbReference>
<dbReference type="GO" id="GO:0004674">
    <property type="term" value="F:protein serine/threonine kinase activity"/>
    <property type="evidence" value="ECO:0007669"/>
    <property type="project" value="UniProtKB-KW"/>
</dbReference>
<dbReference type="InterPro" id="IPR038408">
    <property type="entry name" value="GNK2_sf"/>
</dbReference>
<feature type="domain" description="Gnk2-homologous" evidence="22">
    <location>
        <begin position="25"/>
        <end position="128"/>
    </location>
</feature>
<evidence type="ECO:0000256" key="5">
    <source>
        <dbReference type="ARBA" id="ARBA00022692"/>
    </source>
</evidence>
<feature type="binding site" evidence="18">
    <location>
        <position position="367"/>
    </location>
    <ligand>
        <name>ATP</name>
        <dbReference type="ChEBI" id="CHEBI:30616"/>
    </ligand>
</feature>
<accession>A0A8J4VEH1</accession>
<keyword evidence="3" id="KW-0723">Serine/threonine-protein kinase</keyword>
<dbReference type="Proteomes" id="UP000737018">
    <property type="component" value="Unassembled WGS sequence"/>
</dbReference>
<feature type="signal peptide" evidence="20">
    <location>
        <begin position="1"/>
        <end position="20"/>
    </location>
</feature>
<keyword evidence="14" id="KW-0675">Receptor</keyword>
<comment type="catalytic activity">
    <reaction evidence="16">
        <text>L-threonyl-[protein] + ATP = O-phospho-L-threonyl-[protein] + ADP + H(+)</text>
        <dbReference type="Rhea" id="RHEA:46608"/>
        <dbReference type="Rhea" id="RHEA-COMP:11060"/>
        <dbReference type="Rhea" id="RHEA-COMP:11605"/>
        <dbReference type="ChEBI" id="CHEBI:15378"/>
        <dbReference type="ChEBI" id="CHEBI:30013"/>
        <dbReference type="ChEBI" id="CHEBI:30616"/>
        <dbReference type="ChEBI" id="CHEBI:61977"/>
        <dbReference type="ChEBI" id="CHEBI:456216"/>
        <dbReference type="EC" id="2.7.11.1"/>
    </reaction>
</comment>
<dbReference type="PANTHER" id="PTHR27002">
    <property type="entry name" value="RECEPTOR-LIKE SERINE/THREONINE-PROTEIN KINASE SD1-8"/>
    <property type="match status" value="1"/>
</dbReference>
<dbReference type="EMBL" id="JRKL02004626">
    <property type="protein sequence ID" value="KAF3952150.1"/>
    <property type="molecule type" value="Genomic_DNA"/>
</dbReference>
<keyword evidence="9" id="KW-0418">Kinase</keyword>
<dbReference type="InterPro" id="IPR001245">
    <property type="entry name" value="Ser-Thr/Tyr_kinase_cat_dom"/>
</dbReference>
<keyword evidence="8 18" id="KW-0547">Nucleotide-binding</keyword>
<feature type="domain" description="Gnk2-homologous" evidence="22">
    <location>
        <begin position="724"/>
        <end position="832"/>
    </location>
</feature>
<dbReference type="GO" id="GO:0005524">
    <property type="term" value="F:ATP binding"/>
    <property type="evidence" value="ECO:0007669"/>
    <property type="project" value="UniProtKB-UniRule"/>
</dbReference>
<dbReference type="PROSITE" id="PS50011">
    <property type="entry name" value="PROTEIN_KINASE_DOM"/>
    <property type="match status" value="2"/>
</dbReference>